<accession>A0AA88V0P8</accession>
<evidence type="ECO:0000313" key="3">
    <source>
        <dbReference type="Proteomes" id="UP001188597"/>
    </source>
</evidence>
<protein>
    <recommendedName>
        <fullName evidence="1">FAR1 domain-containing protein</fullName>
    </recommendedName>
</protein>
<keyword evidence="3" id="KW-1185">Reference proteome</keyword>
<dbReference type="PANTHER" id="PTHR47718:SF7">
    <property type="entry name" value="PROTEIN FAR1-RELATED SEQUENCE"/>
    <property type="match status" value="1"/>
</dbReference>
<evidence type="ECO:0000313" key="2">
    <source>
        <dbReference type="EMBL" id="KAK2999532.1"/>
    </source>
</evidence>
<dbReference type="PANTHER" id="PTHR47718">
    <property type="entry name" value="OS01G0519700 PROTEIN"/>
    <property type="match status" value="1"/>
</dbReference>
<dbReference type="EMBL" id="JAVXUP010003254">
    <property type="protein sequence ID" value="KAK2999532.1"/>
    <property type="molecule type" value="Genomic_DNA"/>
</dbReference>
<evidence type="ECO:0000259" key="1">
    <source>
        <dbReference type="Pfam" id="PF03101"/>
    </source>
</evidence>
<dbReference type="InterPro" id="IPR004330">
    <property type="entry name" value="FAR1_DNA_bnd_dom"/>
</dbReference>
<feature type="domain" description="FAR1" evidence="1">
    <location>
        <begin position="11"/>
        <end position="49"/>
    </location>
</feature>
<gene>
    <name evidence="2" type="ORF">RJ639_023631</name>
</gene>
<dbReference type="Pfam" id="PF03101">
    <property type="entry name" value="FAR1"/>
    <property type="match status" value="1"/>
</dbReference>
<reference evidence="2" key="1">
    <citation type="submission" date="2022-12" db="EMBL/GenBank/DDBJ databases">
        <title>Draft genome assemblies for two species of Escallonia (Escalloniales).</title>
        <authorList>
            <person name="Chanderbali A."/>
            <person name="Dervinis C."/>
            <person name="Anghel I."/>
            <person name="Soltis D."/>
            <person name="Soltis P."/>
            <person name="Zapata F."/>
        </authorList>
    </citation>
    <scope>NUCLEOTIDE SEQUENCE</scope>
    <source>
        <strain evidence="2">UCBG64.0493</strain>
        <tissue evidence="2">Leaf</tissue>
    </source>
</reference>
<dbReference type="AlphaFoldDB" id="A0AA88V0P8"/>
<sequence>MIKGSLGSNLKHHRDTRTGCGAMMQITLLKKLGMWVVDKFEDIHNHPLSATPSKVVKHRSHSKYHRSAACKRLVYSLNQKGLKPAQITRVVNAMKPGEEANITVKQCSITRAKYLKVERVRDVEMRLEEMAIENYQKVPKFLKPVQIFKKGNLYKAVPINLRNQVANLHQHAELRDIIQYES</sequence>
<name>A0AA88V0P8_9ASTE</name>
<proteinExistence type="predicted"/>
<comment type="caution">
    <text evidence="2">The sequence shown here is derived from an EMBL/GenBank/DDBJ whole genome shotgun (WGS) entry which is preliminary data.</text>
</comment>
<organism evidence="2 3">
    <name type="scientific">Escallonia herrerae</name>
    <dbReference type="NCBI Taxonomy" id="1293975"/>
    <lineage>
        <taxon>Eukaryota</taxon>
        <taxon>Viridiplantae</taxon>
        <taxon>Streptophyta</taxon>
        <taxon>Embryophyta</taxon>
        <taxon>Tracheophyta</taxon>
        <taxon>Spermatophyta</taxon>
        <taxon>Magnoliopsida</taxon>
        <taxon>eudicotyledons</taxon>
        <taxon>Gunneridae</taxon>
        <taxon>Pentapetalae</taxon>
        <taxon>asterids</taxon>
        <taxon>campanulids</taxon>
        <taxon>Escalloniales</taxon>
        <taxon>Escalloniaceae</taxon>
        <taxon>Escallonia</taxon>
    </lineage>
</organism>
<dbReference type="Proteomes" id="UP001188597">
    <property type="component" value="Unassembled WGS sequence"/>
</dbReference>